<dbReference type="EMBL" id="CP070619">
    <property type="protein sequence ID" value="QSE88185.1"/>
    <property type="molecule type" value="Genomic_DNA"/>
</dbReference>
<accession>A0A974VYY2</accession>
<dbReference type="Proteomes" id="UP000662986">
    <property type="component" value="Chromosome"/>
</dbReference>
<evidence type="ECO:0000256" key="6">
    <source>
        <dbReference type="ARBA" id="ARBA00023033"/>
    </source>
</evidence>
<keyword evidence="2 7" id="KW-0349">Heme</keyword>
<dbReference type="PANTHER" id="PTHR46696:SF1">
    <property type="entry name" value="CYTOCHROME P450 YJIB-RELATED"/>
    <property type="match status" value="1"/>
</dbReference>
<evidence type="ECO:0000256" key="4">
    <source>
        <dbReference type="ARBA" id="ARBA00023002"/>
    </source>
</evidence>
<comment type="similarity">
    <text evidence="1 7">Belongs to the cytochrome P450 family.</text>
</comment>
<keyword evidence="3 7" id="KW-0479">Metal-binding</keyword>
<dbReference type="InterPro" id="IPR036396">
    <property type="entry name" value="Cyt_P450_sf"/>
</dbReference>
<keyword evidence="5 7" id="KW-0408">Iron</keyword>
<proteinExistence type="inferred from homology"/>
<dbReference type="RefSeq" id="WP_206004938.1">
    <property type="nucleotide sequence ID" value="NZ_CP070619.1"/>
</dbReference>
<sequence length="422" mass="47131">MTVAATGARLGDLEERATRFFALDPEMLADPWSLYADLRAHAPVLRVGPVVVVSRYDDIKAIFRDTERFSNRRQTGSRVTEKRAALGGDELAMYDHLIEHDSHHLGLNDPPDHSRLRRFVARAFSVRAIDALRSEAEEIAEELLDGIAAKGDGPFDLGALSFYLPFRVVCRMLRIPDIDVESFRGWALAARRGLGTNYENLAEAYDAVRNIEAYVHDVIRSRRPGSAADGPGDDLVSNLLAAGEDGTGLSDAELTTMFTVMLTSGNANDMISNAVIALDAFPEQRTLLHERPELTSNAIEEFFRYCPSAHGVHRAVAVDTEIDGFEVRTGETLRLLVASANHDPARFPDPERLDIEREDAKHHVDFGFGIHTCLGQWLARLDIEVGLTALYRRYPDLRVAGEFDYRPEYNFRGPVRLWVSGR</sequence>
<dbReference type="Gene3D" id="1.10.630.10">
    <property type="entry name" value="Cytochrome P450"/>
    <property type="match status" value="1"/>
</dbReference>
<protein>
    <submittedName>
        <fullName evidence="8">Cytochrome P450</fullName>
    </submittedName>
</protein>
<dbReference type="PANTHER" id="PTHR46696">
    <property type="entry name" value="P450, PUTATIVE (EUROFUNG)-RELATED"/>
    <property type="match status" value="1"/>
</dbReference>
<evidence type="ECO:0000256" key="2">
    <source>
        <dbReference type="ARBA" id="ARBA00022617"/>
    </source>
</evidence>
<dbReference type="PRINTS" id="PR00359">
    <property type="entry name" value="BP450"/>
</dbReference>
<dbReference type="InterPro" id="IPR001128">
    <property type="entry name" value="Cyt_P450"/>
</dbReference>
<name>A0A974VYY2_9NOCA</name>
<evidence type="ECO:0000256" key="3">
    <source>
        <dbReference type="ARBA" id="ARBA00022723"/>
    </source>
</evidence>
<keyword evidence="9" id="KW-1185">Reference proteome</keyword>
<dbReference type="SUPFAM" id="SSF48264">
    <property type="entry name" value="Cytochrome P450"/>
    <property type="match status" value="1"/>
</dbReference>
<gene>
    <name evidence="8" type="ORF">JWS13_05915</name>
</gene>
<dbReference type="Pfam" id="PF00067">
    <property type="entry name" value="p450"/>
    <property type="match status" value="1"/>
</dbReference>
<organism evidence="8 9">
    <name type="scientific">Rhodococcus pseudokoreensis</name>
    <dbReference type="NCBI Taxonomy" id="2811421"/>
    <lineage>
        <taxon>Bacteria</taxon>
        <taxon>Bacillati</taxon>
        <taxon>Actinomycetota</taxon>
        <taxon>Actinomycetes</taxon>
        <taxon>Mycobacteriales</taxon>
        <taxon>Nocardiaceae</taxon>
        <taxon>Rhodococcus</taxon>
    </lineage>
</organism>
<dbReference type="InterPro" id="IPR002397">
    <property type="entry name" value="Cyt_P450_B"/>
</dbReference>
<keyword evidence="4 7" id="KW-0560">Oxidoreductase</keyword>
<reference evidence="8 9" key="1">
    <citation type="journal article" date="2021" name="Microbiol. Resour. Announc.">
        <title>Complete Genome Sequences of Two Rhodococcus sp. Strains with Large and Linear Chromosomes, Isolated from Apple Rhizosphere.</title>
        <authorList>
            <person name="Benning S."/>
            <person name="Brugnone N."/>
            <person name="Siani R."/>
            <person name="Kublik S."/>
            <person name="Schloter M."/>
            <person name="Rad V."/>
        </authorList>
    </citation>
    <scope>NUCLEOTIDE SEQUENCE [LARGE SCALE GENOMIC DNA]</scope>
    <source>
        <strain evidence="8 9">R79</strain>
    </source>
</reference>
<evidence type="ECO:0000256" key="5">
    <source>
        <dbReference type="ARBA" id="ARBA00023004"/>
    </source>
</evidence>
<reference evidence="8 9" key="2">
    <citation type="journal article" date="2022" name="Arch. Microbiol.">
        <title>Rhodococcus pseudokoreensis sp. nov. isolated from the rhizosphere of young M26 apple rootstocks.</title>
        <authorList>
            <person name="Kampfer P."/>
            <person name="Glaeser S.P."/>
            <person name="Blom J."/>
            <person name="Wolf J."/>
            <person name="Benning S."/>
            <person name="Schloter M."/>
            <person name="Neumann-Schaal M."/>
        </authorList>
    </citation>
    <scope>NUCLEOTIDE SEQUENCE [LARGE SCALE GENOMIC DNA]</scope>
    <source>
        <strain evidence="8 9">R79</strain>
    </source>
</reference>
<evidence type="ECO:0000313" key="9">
    <source>
        <dbReference type="Proteomes" id="UP000662986"/>
    </source>
</evidence>
<dbReference type="PROSITE" id="PS00086">
    <property type="entry name" value="CYTOCHROME_P450"/>
    <property type="match status" value="1"/>
</dbReference>
<dbReference type="InterPro" id="IPR017972">
    <property type="entry name" value="Cyt_P450_CS"/>
</dbReference>
<evidence type="ECO:0000313" key="8">
    <source>
        <dbReference type="EMBL" id="QSE88185.1"/>
    </source>
</evidence>
<keyword evidence="6 7" id="KW-0503">Monooxygenase</keyword>
<evidence type="ECO:0000256" key="7">
    <source>
        <dbReference type="RuleBase" id="RU000461"/>
    </source>
</evidence>
<evidence type="ECO:0000256" key="1">
    <source>
        <dbReference type="ARBA" id="ARBA00010617"/>
    </source>
</evidence>